<dbReference type="InterPro" id="IPR009078">
    <property type="entry name" value="Ferritin-like_SF"/>
</dbReference>
<organism evidence="1 2">
    <name type="scientific">Arabidopsis thaliana</name>
    <name type="common">Mouse-ear cress</name>
    <dbReference type="NCBI Taxonomy" id="3702"/>
    <lineage>
        <taxon>Eukaryota</taxon>
        <taxon>Viridiplantae</taxon>
        <taxon>Streptophyta</taxon>
        <taxon>Embryophyta</taxon>
        <taxon>Tracheophyta</taxon>
        <taxon>Spermatophyta</taxon>
        <taxon>Magnoliopsida</taxon>
        <taxon>eudicotyledons</taxon>
        <taxon>Gunneridae</taxon>
        <taxon>Pentapetalae</taxon>
        <taxon>rosids</taxon>
        <taxon>malvids</taxon>
        <taxon>Brassicales</taxon>
        <taxon>Brassicaceae</taxon>
        <taxon>Camelineae</taxon>
        <taxon>Arabidopsis</taxon>
    </lineage>
</organism>
<sequence length="67" mass="7669">MSGVIFEPFEEVKRAYLAIPITALVSVARQRYAQACEAAVNEQIKYVKESSDEERAHTEKFIEYQVS</sequence>
<dbReference type="SUPFAM" id="SSF47240">
    <property type="entry name" value="Ferritin-like"/>
    <property type="match status" value="1"/>
</dbReference>
<dbReference type="InterPro" id="IPR012347">
    <property type="entry name" value="Ferritin-like"/>
</dbReference>
<dbReference type="EMBL" id="LUHQ01000003">
    <property type="protein sequence ID" value="OAP05961.1"/>
    <property type="molecule type" value="Genomic_DNA"/>
</dbReference>
<name>A0A178VKD7_ARATH</name>
<dbReference type="AlphaFoldDB" id="A0A178VKD7"/>
<evidence type="ECO:0000313" key="2">
    <source>
        <dbReference type="Proteomes" id="UP000078284"/>
    </source>
</evidence>
<dbReference type="Gene3D" id="1.20.1260.10">
    <property type="match status" value="1"/>
</dbReference>
<protein>
    <submittedName>
        <fullName evidence="1">Uncharacterized protein</fullName>
    </submittedName>
</protein>
<evidence type="ECO:0000313" key="1">
    <source>
        <dbReference type="EMBL" id="OAP05961.1"/>
    </source>
</evidence>
<gene>
    <name evidence="1" type="ordered locus">AXX17_At3g08450</name>
</gene>
<reference evidence="2" key="1">
    <citation type="journal article" date="2016" name="Proc. Natl. Acad. Sci. U.S.A.">
        <title>Chromosome-level assembly of Arabidopsis thaliana Ler reveals the extent of translocation and inversion polymorphisms.</title>
        <authorList>
            <person name="Zapata L."/>
            <person name="Ding J."/>
            <person name="Willing E.M."/>
            <person name="Hartwig B."/>
            <person name="Bezdan D."/>
            <person name="Jiao W.B."/>
            <person name="Patel V."/>
            <person name="Velikkakam James G."/>
            <person name="Koornneef M."/>
            <person name="Ossowski S."/>
            <person name="Schneeberger K."/>
        </authorList>
    </citation>
    <scope>NUCLEOTIDE SEQUENCE [LARGE SCALE GENOMIC DNA]</scope>
    <source>
        <strain evidence="2">cv. Landsberg erecta</strain>
    </source>
</reference>
<comment type="caution">
    <text evidence="1">The sequence shown here is derived from an EMBL/GenBank/DDBJ whole genome shotgun (WGS) entry which is preliminary data.</text>
</comment>
<accession>A0A178VKD7</accession>
<dbReference type="Proteomes" id="UP000078284">
    <property type="component" value="Chromosome 3"/>
</dbReference>
<proteinExistence type="predicted"/>